<dbReference type="Gene3D" id="2.120.10.30">
    <property type="entry name" value="TolB, C-terminal domain"/>
    <property type="match status" value="1"/>
</dbReference>
<proteinExistence type="predicted"/>
<evidence type="ECO:0000313" key="2">
    <source>
        <dbReference type="RefSeq" id="XP_010241209.1"/>
    </source>
</evidence>
<dbReference type="KEGG" id="nnu:104585886"/>
<dbReference type="GeneID" id="104585886"/>
<reference evidence="2" key="1">
    <citation type="submission" date="2025-08" db="UniProtKB">
        <authorList>
            <consortium name="RefSeq"/>
        </authorList>
    </citation>
    <scope>IDENTIFICATION</scope>
</reference>
<evidence type="ECO:0000313" key="1">
    <source>
        <dbReference type="Proteomes" id="UP000189703"/>
    </source>
</evidence>
<dbReference type="eggNOG" id="ENOG502QR2Q">
    <property type="taxonomic scope" value="Eukaryota"/>
</dbReference>
<organism evidence="1 2">
    <name type="scientific">Nelumbo nucifera</name>
    <name type="common">Sacred lotus</name>
    <dbReference type="NCBI Taxonomy" id="4432"/>
    <lineage>
        <taxon>Eukaryota</taxon>
        <taxon>Viridiplantae</taxon>
        <taxon>Streptophyta</taxon>
        <taxon>Embryophyta</taxon>
        <taxon>Tracheophyta</taxon>
        <taxon>Spermatophyta</taxon>
        <taxon>Magnoliopsida</taxon>
        <taxon>Proteales</taxon>
        <taxon>Nelumbonaceae</taxon>
        <taxon>Nelumbo</taxon>
    </lineage>
</organism>
<gene>
    <name evidence="2" type="primary">LOC104585886</name>
</gene>
<keyword evidence="1" id="KW-1185">Reference proteome</keyword>
<sequence length="363" mass="40290">MHSVSSKTSFFFLLLLLIAAATSVLARKRHVINFQSPNLFPEGVAWDPAAQHFVVGSFNHRSINAVSDAGVVESLISDTELPPNVAFVGLAVDSVHRRLLATIHAIEPFPDYNALAAYDLRSRKRIFLAPLTNPASSDRQIANAVAVDYKGNAYVTNSAGNFIWKVSVNGEPSIFSRSPLYTSQQVDRDQPYSFCGLNGIAYLSKGYLLVVQSNTGKMFKVNADDGTARLVLLRKDLTAADGIAVRSDGVAVVVSQHKAWLLKSDDSWGEAVVYDEIALDAERFPTSVTIREDNRAYVIYGHVDKGILGEERDEFSIQELEWAKESEEEAVWVFVLIGLGLAYFMYWRFQMGQLIKNMNKKTD</sequence>
<dbReference type="OMA" id="QHFLVGS"/>
<dbReference type="OrthoDB" id="1885092at2759"/>
<name>A0A1U7YMW2_NELNU</name>
<protein>
    <submittedName>
        <fullName evidence="2">Uncharacterized protein LOC104585886</fullName>
    </submittedName>
</protein>
<dbReference type="FunFam" id="2.120.10.30:FF:000089">
    <property type="entry name" value="Calcium-dependent phosphotriesterase superfamily protein"/>
    <property type="match status" value="1"/>
</dbReference>
<dbReference type="RefSeq" id="XP_010241209.1">
    <property type="nucleotide sequence ID" value="XM_010242907.2"/>
</dbReference>
<dbReference type="InterPro" id="IPR053224">
    <property type="entry name" value="Sensory_adhesion_molecule"/>
</dbReference>
<dbReference type="InterPro" id="IPR011042">
    <property type="entry name" value="6-blade_b-propeller_TolB-like"/>
</dbReference>
<dbReference type="AlphaFoldDB" id="A0A1U7YMW2"/>
<accession>A0A1U7YMW2</accession>
<dbReference type="FunCoup" id="A0A1U7YMW2">
    <property type="interactions" value="55"/>
</dbReference>
<dbReference type="PANTHER" id="PTHR31460:SF3">
    <property type="entry name" value="MESOCENTIN"/>
    <property type="match status" value="1"/>
</dbReference>
<dbReference type="Proteomes" id="UP000189703">
    <property type="component" value="Unplaced"/>
</dbReference>
<dbReference type="SUPFAM" id="SSF101898">
    <property type="entry name" value="NHL repeat"/>
    <property type="match status" value="1"/>
</dbReference>
<dbReference type="PANTHER" id="PTHR31460">
    <property type="match status" value="1"/>
</dbReference>